<feature type="domain" description="Carrier" evidence="3">
    <location>
        <begin position="1"/>
        <end position="73"/>
    </location>
</feature>
<proteinExistence type="predicted"/>
<dbReference type="InterPro" id="IPR009081">
    <property type="entry name" value="PP-bd_ACP"/>
</dbReference>
<dbReference type="RefSeq" id="WP_203992417.1">
    <property type="nucleotide sequence ID" value="NZ_BOPB01000002.1"/>
</dbReference>
<evidence type="ECO:0000256" key="1">
    <source>
        <dbReference type="ARBA" id="ARBA00022450"/>
    </source>
</evidence>
<evidence type="ECO:0000313" key="5">
    <source>
        <dbReference type="Proteomes" id="UP000643165"/>
    </source>
</evidence>
<dbReference type="Proteomes" id="UP000643165">
    <property type="component" value="Unassembled WGS sequence"/>
</dbReference>
<keyword evidence="1" id="KW-0596">Phosphopantetheine</keyword>
<dbReference type="Pfam" id="PF00550">
    <property type="entry name" value="PP-binding"/>
    <property type="match status" value="1"/>
</dbReference>
<keyword evidence="5" id="KW-1185">Reference proteome</keyword>
<dbReference type="EMBL" id="BOPB01000002">
    <property type="protein sequence ID" value="GIJ19868.1"/>
    <property type="molecule type" value="Genomic_DNA"/>
</dbReference>
<gene>
    <name evidence="4" type="ORF">Vlu01_04920</name>
</gene>
<dbReference type="PANTHER" id="PTHR45527">
    <property type="entry name" value="NONRIBOSOMAL PEPTIDE SYNTHETASE"/>
    <property type="match status" value="1"/>
</dbReference>
<dbReference type="Gene3D" id="1.10.1200.10">
    <property type="entry name" value="ACP-like"/>
    <property type="match status" value="1"/>
</dbReference>
<evidence type="ECO:0000256" key="2">
    <source>
        <dbReference type="ARBA" id="ARBA00022553"/>
    </source>
</evidence>
<dbReference type="PANTHER" id="PTHR45527:SF1">
    <property type="entry name" value="FATTY ACID SYNTHASE"/>
    <property type="match status" value="1"/>
</dbReference>
<sequence length="77" mass="8346">MTSANVTLICQIWSRLLATTIGPDDDFFDHGGYSLLLIEMVIQAEEAGLTIDPEQVFDHRTPAALAAALDATLETAR</sequence>
<accession>A0ABQ4IPN9</accession>
<evidence type="ECO:0000259" key="3">
    <source>
        <dbReference type="PROSITE" id="PS50075"/>
    </source>
</evidence>
<evidence type="ECO:0000313" key="4">
    <source>
        <dbReference type="EMBL" id="GIJ19868.1"/>
    </source>
</evidence>
<keyword evidence="2" id="KW-0597">Phosphoprotein</keyword>
<comment type="caution">
    <text evidence="4">The sequence shown here is derived from an EMBL/GenBank/DDBJ whole genome shotgun (WGS) entry which is preliminary data.</text>
</comment>
<dbReference type="InterPro" id="IPR020806">
    <property type="entry name" value="PKS_PP-bd"/>
</dbReference>
<name>A0ABQ4IPN9_9ACTN</name>
<dbReference type="PROSITE" id="PS50075">
    <property type="entry name" value="CARRIER"/>
    <property type="match status" value="1"/>
</dbReference>
<protein>
    <recommendedName>
        <fullName evidence="3">Carrier domain-containing protein</fullName>
    </recommendedName>
</protein>
<dbReference type="InterPro" id="IPR036736">
    <property type="entry name" value="ACP-like_sf"/>
</dbReference>
<reference evidence="4 5" key="1">
    <citation type="submission" date="2021-01" db="EMBL/GenBank/DDBJ databases">
        <title>Whole genome shotgun sequence of Verrucosispora lutea NBRC 106530.</title>
        <authorList>
            <person name="Komaki H."/>
            <person name="Tamura T."/>
        </authorList>
    </citation>
    <scope>NUCLEOTIDE SEQUENCE [LARGE SCALE GENOMIC DNA]</scope>
    <source>
        <strain evidence="4 5">NBRC 106530</strain>
    </source>
</reference>
<organism evidence="4 5">
    <name type="scientific">Micromonospora lutea</name>
    <dbReference type="NCBI Taxonomy" id="419825"/>
    <lineage>
        <taxon>Bacteria</taxon>
        <taxon>Bacillati</taxon>
        <taxon>Actinomycetota</taxon>
        <taxon>Actinomycetes</taxon>
        <taxon>Micromonosporales</taxon>
        <taxon>Micromonosporaceae</taxon>
        <taxon>Micromonospora</taxon>
    </lineage>
</organism>
<dbReference type="SUPFAM" id="SSF47336">
    <property type="entry name" value="ACP-like"/>
    <property type="match status" value="1"/>
</dbReference>
<dbReference type="SMART" id="SM00823">
    <property type="entry name" value="PKS_PP"/>
    <property type="match status" value="1"/>
</dbReference>